<evidence type="ECO:0000313" key="1">
    <source>
        <dbReference type="EMBL" id="TNN50055.1"/>
    </source>
</evidence>
<accession>A0A4Z2GAG3</accession>
<dbReference type="EMBL" id="SRLO01000632">
    <property type="protein sequence ID" value="TNN50055.1"/>
    <property type="molecule type" value="Genomic_DNA"/>
</dbReference>
<protein>
    <submittedName>
        <fullName evidence="1">Uncharacterized protein</fullName>
    </submittedName>
</protein>
<dbReference type="Proteomes" id="UP000314294">
    <property type="component" value="Unassembled WGS sequence"/>
</dbReference>
<comment type="caution">
    <text evidence="1">The sequence shown here is derived from an EMBL/GenBank/DDBJ whole genome shotgun (WGS) entry which is preliminary data.</text>
</comment>
<sequence length="113" mass="12687">MSALAAPLEEHCRSISSALSAELKSAFAFVENKLDGIQATVTENSKRITSLETNANFHEGHFQDPESSWLTLTELCAKLKAKNTDLEGRRPRNNLRIIGCQKPLSHTLYLFWQ</sequence>
<evidence type="ECO:0000313" key="2">
    <source>
        <dbReference type="Proteomes" id="UP000314294"/>
    </source>
</evidence>
<proteinExistence type="predicted"/>
<dbReference type="OrthoDB" id="10059413at2759"/>
<name>A0A4Z2GAG3_9TELE</name>
<keyword evidence="2" id="KW-1185">Reference proteome</keyword>
<organism evidence="1 2">
    <name type="scientific">Liparis tanakae</name>
    <name type="common">Tanaka's snailfish</name>
    <dbReference type="NCBI Taxonomy" id="230148"/>
    <lineage>
        <taxon>Eukaryota</taxon>
        <taxon>Metazoa</taxon>
        <taxon>Chordata</taxon>
        <taxon>Craniata</taxon>
        <taxon>Vertebrata</taxon>
        <taxon>Euteleostomi</taxon>
        <taxon>Actinopterygii</taxon>
        <taxon>Neopterygii</taxon>
        <taxon>Teleostei</taxon>
        <taxon>Neoteleostei</taxon>
        <taxon>Acanthomorphata</taxon>
        <taxon>Eupercaria</taxon>
        <taxon>Perciformes</taxon>
        <taxon>Cottioidei</taxon>
        <taxon>Cottales</taxon>
        <taxon>Liparidae</taxon>
        <taxon>Liparis</taxon>
    </lineage>
</organism>
<reference evidence="1 2" key="1">
    <citation type="submission" date="2019-03" db="EMBL/GenBank/DDBJ databases">
        <title>First draft genome of Liparis tanakae, snailfish: a comprehensive survey of snailfish specific genes.</title>
        <authorList>
            <person name="Kim W."/>
            <person name="Song I."/>
            <person name="Jeong J.-H."/>
            <person name="Kim D."/>
            <person name="Kim S."/>
            <person name="Ryu S."/>
            <person name="Song J.Y."/>
            <person name="Lee S.K."/>
        </authorList>
    </citation>
    <scope>NUCLEOTIDE SEQUENCE [LARGE SCALE GENOMIC DNA]</scope>
    <source>
        <tissue evidence="1">Muscle</tissue>
    </source>
</reference>
<gene>
    <name evidence="1" type="ORF">EYF80_039733</name>
</gene>
<dbReference type="AlphaFoldDB" id="A0A4Z2GAG3"/>